<dbReference type="PROSITE" id="PS51257">
    <property type="entry name" value="PROKAR_LIPOPROTEIN"/>
    <property type="match status" value="1"/>
</dbReference>
<evidence type="ECO:0000256" key="1">
    <source>
        <dbReference type="SAM" id="Phobius"/>
    </source>
</evidence>
<proteinExistence type="predicted"/>
<evidence type="ECO:0000313" key="3">
    <source>
        <dbReference type="Proteomes" id="UP000192266"/>
    </source>
</evidence>
<keyword evidence="3" id="KW-1185">Reference proteome</keyword>
<name>A0A1W1VZV5_9BACT</name>
<keyword evidence="1" id="KW-0472">Membrane</keyword>
<sequence length="38" mass="4295">MKNQYDPSTGELIVEAKREIAVAMCLFLSSCLTIMCWV</sequence>
<protein>
    <submittedName>
        <fullName evidence="2">Uncharacterized protein</fullName>
    </submittedName>
</protein>
<organism evidence="2 3">
    <name type="scientific">Hymenobacter roseosalivarius DSM 11622</name>
    <dbReference type="NCBI Taxonomy" id="645990"/>
    <lineage>
        <taxon>Bacteria</taxon>
        <taxon>Pseudomonadati</taxon>
        <taxon>Bacteroidota</taxon>
        <taxon>Cytophagia</taxon>
        <taxon>Cytophagales</taxon>
        <taxon>Hymenobacteraceae</taxon>
        <taxon>Hymenobacter</taxon>
    </lineage>
</organism>
<keyword evidence="1" id="KW-0812">Transmembrane</keyword>
<evidence type="ECO:0000313" key="2">
    <source>
        <dbReference type="EMBL" id="SMB98885.1"/>
    </source>
</evidence>
<dbReference type="AlphaFoldDB" id="A0A1W1VZV5"/>
<feature type="transmembrane region" description="Helical" evidence="1">
    <location>
        <begin position="20"/>
        <end position="37"/>
    </location>
</feature>
<reference evidence="2 3" key="1">
    <citation type="submission" date="2017-04" db="EMBL/GenBank/DDBJ databases">
        <authorList>
            <person name="Afonso C.L."/>
            <person name="Miller P.J."/>
            <person name="Scott M.A."/>
            <person name="Spackman E."/>
            <person name="Goraichik I."/>
            <person name="Dimitrov K.M."/>
            <person name="Suarez D.L."/>
            <person name="Swayne D.E."/>
        </authorList>
    </citation>
    <scope>NUCLEOTIDE SEQUENCE [LARGE SCALE GENOMIC DNA]</scope>
    <source>
        <strain evidence="2 3">DSM 11622</strain>
    </source>
</reference>
<dbReference type="EMBL" id="FWWW01000087">
    <property type="protein sequence ID" value="SMB98885.1"/>
    <property type="molecule type" value="Genomic_DNA"/>
</dbReference>
<dbReference type="Proteomes" id="UP000192266">
    <property type="component" value="Unassembled WGS sequence"/>
</dbReference>
<gene>
    <name evidence="2" type="ORF">SAMN00120144_1832</name>
</gene>
<keyword evidence="1" id="KW-1133">Transmembrane helix</keyword>
<accession>A0A1W1VZV5</accession>